<dbReference type="KEGG" id="cel:CELE_W02D7.12"/>
<keyword evidence="3" id="KW-1185">Reference proteome</keyword>
<dbReference type="Proteomes" id="UP000001940">
    <property type="component" value="Chromosome V"/>
</dbReference>
<dbReference type="InParanoid" id="Q4W527"/>
<evidence type="ECO:0000313" key="3">
    <source>
        <dbReference type="Proteomes" id="UP000001940"/>
    </source>
</evidence>
<dbReference type="WormBase" id="W02D7.12">
    <property type="protein sequence ID" value="CE38637"/>
    <property type="gene ID" value="WBGene00044356"/>
</dbReference>
<dbReference type="RefSeq" id="NP_001024181.1">
    <property type="nucleotide sequence ID" value="NM_001029010.1"/>
</dbReference>
<reference evidence="2 3" key="1">
    <citation type="journal article" date="1998" name="Science">
        <title>Genome sequence of the nematode C. elegans: a platform for investigating biology.</title>
        <authorList>
            <consortium name="The C. elegans sequencing consortium"/>
            <person name="Sulson J.E."/>
            <person name="Waterston R."/>
        </authorList>
    </citation>
    <scope>NUCLEOTIDE SEQUENCE [LARGE SCALE GENOMIC DNA]</scope>
    <source>
        <strain evidence="2 3">Bristol N2</strain>
    </source>
</reference>
<dbReference type="AGR" id="WB:WBGene00044356"/>
<feature type="chain" id="PRO_5004246135" evidence="1">
    <location>
        <begin position="20"/>
        <end position="131"/>
    </location>
</feature>
<gene>
    <name evidence="2" type="ORF">CELE_W02D7.12</name>
    <name evidence="2 4" type="ORF">W02D7.12</name>
</gene>
<dbReference type="OMA" id="ANIRDEW"/>
<keyword evidence="1" id="KW-0732">Signal</keyword>
<sequence length="131" mass="14304">MKFILNILLVAGLLALCDAACEVCGCETAPPLFTGNFFNTVIKPENTAEDRKMVTATTPEVKGCQVSVECKFSEVPDLEEYRMIYVIEGQETPYSSNLNDVTCVGSKWMVENNEVTSVGCYGVGPFMPPGF</sequence>
<accession>Q4W527</accession>
<dbReference type="PaxDb" id="6239-W02D7.12"/>
<organism evidence="2 3">
    <name type="scientific">Caenorhabditis elegans</name>
    <dbReference type="NCBI Taxonomy" id="6239"/>
    <lineage>
        <taxon>Eukaryota</taxon>
        <taxon>Metazoa</taxon>
        <taxon>Ecdysozoa</taxon>
        <taxon>Nematoda</taxon>
        <taxon>Chromadorea</taxon>
        <taxon>Rhabditida</taxon>
        <taxon>Rhabditina</taxon>
        <taxon>Rhabditomorpha</taxon>
        <taxon>Rhabditoidea</taxon>
        <taxon>Rhabditidae</taxon>
        <taxon>Peloderinae</taxon>
        <taxon>Caenorhabditis</taxon>
    </lineage>
</organism>
<protein>
    <submittedName>
        <fullName evidence="2">C6 domain-containing protein</fullName>
    </submittedName>
</protein>
<dbReference type="CTD" id="3564900"/>
<evidence type="ECO:0000313" key="2">
    <source>
        <dbReference type="EMBL" id="CCD69842.1"/>
    </source>
</evidence>
<dbReference type="HOGENOM" id="CLU_1950698_0_0_1"/>
<feature type="signal peptide" evidence="1">
    <location>
        <begin position="1"/>
        <end position="19"/>
    </location>
</feature>
<dbReference type="EMBL" id="BX284605">
    <property type="protein sequence ID" value="CCD69842.1"/>
    <property type="molecule type" value="Genomic_DNA"/>
</dbReference>
<dbReference type="Bgee" id="WBGene00044356">
    <property type="expression patterns" value="Expressed in material anatomical entity and 2 other cell types or tissues"/>
</dbReference>
<name>Q4W527_CAEEL</name>
<dbReference type="FunCoup" id="Q4W527">
    <property type="interactions" value="252"/>
</dbReference>
<dbReference type="UCSC" id="W02D7.12">
    <property type="organism name" value="c. elegans"/>
</dbReference>
<dbReference type="AlphaFoldDB" id="Q4W527"/>
<proteinExistence type="predicted"/>
<dbReference type="GeneID" id="3564900"/>
<evidence type="ECO:0000256" key="1">
    <source>
        <dbReference type="SAM" id="SignalP"/>
    </source>
</evidence>
<evidence type="ECO:0000313" key="4">
    <source>
        <dbReference type="WormBase" id="W02D7.12"/>
    </source>
</evidence>